<organism evidence="2 3">
    <name type="scientific">Diversispora epigaea</name>
    <dbReference type="NCBI Taxonomy" id="1348612"/>
    <lineage>
        <taxon>Eukaryota</taxon>
        <taxon>Fungi</taxon>
        <taxon>Fungi incertae sedis</taxon>
        <taxon>Mucoromycota</taxon>
        <taxon>Glomeromycotina</taxon>
        <taxon>Glomeromycetes</taxon>
        <taxon>Diversisporales</taxon>
        <taxon>Diversisporaceae</taxon>
        <taxon>Diversispora</taxon>
    </lineage>
</organism>
<dbReference type="EMBL" id="PQFF01000087">
    <property type="protein sequence ID" value="RHZ83588.1"/>
    <property type="molecule type" value="Genomic_DNA"/>
</dbReference>
<feature type="transmembrane region" description="Helical" evidence="1">
    <location>
        <begin position="91"/>
        <end position="111"/>
    </location>
</feature>
<sequence length="112" mass="13505">MRLYYKFPRSWINENYEGKKVLPRLDAVINEMANKTKYYLYDQIYKESNKGRTKCVRIYNSTSPGDSNLESNSIRPNTCNSNDAGEFYLFYYFYFIISLIIINYFFFLIFLI</sequence>
<keyword evidence="3" id="KW-1185">Reference proteome</keyword>
<gene>
    <name evidence="2" type="ORF">Glove_91g46</name>
</gene>
<dbReference type="Proteomes" id="UP000266861">
    <property type="component" value="Unassembled WGS sequence"/>
</dbReference>
<proteinExistence type="predicted"/>
<name>A0A397J9Y1_9GLOM</name>
<dbReference type="AlphaFoldDB" id="A0A397J9Y1"/>
<keyword evidence="1" id="KW-0812">Transmembrane</keyword>
<evidence type="ECO:0000313" key="2">
    <source>
        <dbReference type="EMBL" id="RHZ83588.1"/>
    </source>
</evidence>
<evidence type="ECO:0000313" key="3">
    <source>
        <dbReference type="Proteomes" id="UP000266861"/>
    </source>
</evidence>
<keyword evidence="1" id="KW-1133">Transmembrane helix</keyword>
<accession>A0A397J9Y1</accession>
<protein>
    <submittedName>
        <fullName evidence="2">Uncharacterized protein</fullName>
    </submittedName>
</protein>
<keyword evidence="1" id="KW-0472">Membrane</keyword>
<evidence type="ECO:0000256" key="1">
    <source>
        <dbReference type="SAM" id="Phobius"/>
    </source>
</evidence>
<reference evidence="2 3" key="1">
    <citation type="submission" date="2018-08" db="EMBL/GenBank/DDBJ databases">
        <title>Genome and evolution of the arbuscular mycorrhizal fungus Diversispora epigaea (formerly Glomus versiforme) and its bacterial endosymbionts.</title>
        <authorList>
            <person name="Sun X."/>
            <person name="Fei Z."/>
            <person name="Harrison M."/>
        </authorList>
    </citation>
    <scope>NUCLEOTIDE SEQUENCE [LARGE SCALE GENOMIC DNA]</scope>
    <source>
        <strain evidence="2 3">IT104</strain>
    </source>
</reference>
<comment type="caution">
    <text evidence="2">The sequence shown here is derived from an EMBL/GenBank/DDBJ whole genome shotgun (WGS) entry which is preliminary data.</text>
</comment>